<evidence type="ECO:0000313" key="2">
    <source>
        <dbReference type="EMBL" id="KAG2597827.1"/>
    </source>
</evidence>
<dbReference type="InterPro" id="IPR003892">
    <property type="entry name" value="CUE"/>
</dbReference>
<dbReference type="PANTHER" id="PTHR48459">
    <property type="entry name" value="CUE DOMAIN-CONTAINING PROTEIN"/>
    <property type="match status" value="1"/>
</dbReference>
<gene>
    <name evidence="2" type="ORF">PVAP13_5KG397700</name>
</gene>
<dbReference type="PROSITE" id="PS51140">
    <property type="entry name" value="CUE"/>
    <property type="match status" value="1"/>
</dbReference>
<feature type="domain" description="CUE" evidence="1">
    <location>
        <begin position="2"/>
        <end position="45"/>
    </location>
</feature>
<protein>
    <recommendedName>
        <fullName evidence="1">CUE domain-containing protein</fullName>
    </recommendedName>
</protein>
<dbReference type="GO" id="GO:0043130">
    <property type="term" value="F:ubiquitin binding"/>
    <property type="evidence" value="ECO:0007669"/>
    <property type="project" value="InterPro"/>
</dbReference>
<dbReference type="Proteomes" id="UP000823388">
    <property type="component" value="Chromosome 5K"/>
</dbReference>
<organism evidence="2 3">
    <name type="scientific">Panicum virgatum</name>
    <name type="common">Blackwell switchgrass</name>
    <dbReference type="NCBI Taxonomy" id="38727"/>
    <lineage>
        <taxon>Eukaryota</taxon>
        <taxon>Viridiplantae</taxon>
        <taxon>Streptophyta</taxon>
        <taxon>Embryophyta</taxon>
        <taxon>Tracheophyta</taxon>
        <taxon>Spermatophyta</taxon>
        <taxon>Magnoliopsida</taxon>
        <taxon>Liliopsida</taxon>
        <taxon>Poales</taxon>
        <taxon>Poaceae</taxon>
        <taxon>PACMAD clade</taxon>
        <taxon>Panicoideae</taxon>
        <taxon>Panicodae</taxon>
        <taxon>Paniceae</taxon>
        <taxon>Panicinae</taxon>
        <taxon>Panicum</taxon>
        <taxon>Panicum sect. Hiantes</taxon>
    </lineage>
</organism>
<dbReference type="AlphaFoldDB" id="A0A8T0SHW9"/>
<dbReference type="PANTHER" id="PTHR48459:SF1">
    <property type="entry name" value="CUE DOMAIN-CONTAINING PROTEIN"/>
    <property type="match status" value="1"/>
</dbReference>
<accession>A0A8T0SHW9</accession>
<comment type="caution">
    <text evidence="2">The sequence shown here is derived from an EMBL/GenBank/DDBJ whole genome shotgun (WGS) entry which is preliminary data.</text>
</comment>
<dbReference type="EMBL" id="CM029045">
    <property type="protein sequence ID" value="KAG2597827.1"/>
    <property type="molecule type" value="Genomic_DNA"/>
</dbReference>
<keyword evidence="3" id="KW-1185">Reference proteome</keyword>
<dbReference type="OrthoDB" id="620544at2759"/>
<sequence>MAFKQVFYALQEVFPQIDLRILKAVASEYSSDVDAAVEFVLSDVLPAVSEPTEAHYTLQHIDYARNDHTNSWSSGTFHGRTVYPGYSGPIRTYNNLEEYSLIKDKVVINETITTPTVDYGQVEASSTSAPKPPITDYEQSASITFVNQCAIEKGKTTPPAENVGNQKHFNVNCNLPDFFASSGSMLPLYTESPSDCAVKYKGHIHLKLPRAESTEDPESQDKYYLENLFASFYPTKDEHASVNSLGALIVHTLCASDDNYDLQALFEKEMPLKLCEAETVSHLSKSKDNCNLGTLFVGFCSNKDRETSDGMTNVPIFQTLPESEDNYDMQVLSEKGKSLKVSATQRIHDISRPQDNYGFQVLFENIDIAGKELDKLHTAESTPVLLKSEDNMYKESCASDRSAEVPRFLMKDENKKSSYKIDDKCTLHDLFVSSELVHNSSQIFEGKDDSCAIGCEEQPSTDFSNPVSLISICNFNDDFNFPELFSSPNIFPSNLDMQCEVRNGAEKKIICSESVDKYSIFPLMVHDTFPQNEIMLMPGPDKYEEFPDINAHSYQIAGINKLVSDITDSKMKDVELQEGSSRKAKQDVVKAHQYFAAVVEYFNHLIENAKESNDKEAQIVREEKSLLAALAQDLHARLAKLSTERDEAFTIVEECCFIIIFNTTLHIKLELDARLATLIEEEAAAREQISQDEKLDLLVRKEKEVELGGIMESSKLQKEAEKKTFCLEIFCWTAGAPLTSCKEKYRASMKKLLH</sequence>
<evidence type="ECO:0000313" key="3">
    <source>
        <dbReference type="Proteomes" id="UP000823388"/>
    </source>
</evidence>
<name>A0A8T0SHW9_PANVG</name>
<proteinExistence type="predicted"/>
<reference evidence="2" key="1">
    <citation type="submission" date="2020-05" db="EMBL/GenBank/DDBJ databases">
        <title>WGS assembly of Panicum virgatum.</title>
        <authorList>
            <person name="Lovell J.T."/>
            <person name="Jenkins J."/>
            <person name="Shu S."/>
            <person name="Juenger T.E."/>
            <person name="Schmutz J."/>
        </authorList>
    </citation>
    <scope>NUCLEOTIDE SEQUENCE</scope>
    <source>
        <strain evidence="2">AP13</strain>
    </source>
</reference>
<dbReference type="CDD" id="cd14279">
    <property type="entry name" value="CUE"/>
    <property type="match status" value="1"/>
</dbReference>
<evidence type="ECO:0000259" key="1">
    <source>
        <dbReference type="PROSITE" id="PS51140"/>
    </source>
</evidence>